<reference evidence="4" key="1">
    <citation type="journal article" date="2019" name="Int. J. Syst. Evol. Microbiol.">
        <title>The Global Catalogue of Microorganisms (GCM) 10K type strain sequencing project: providing services to taxonomists for standard genome sequencing and annotation.</title>
        <authorList>
            <consortium name="The Broad Institute Genomics Platform"/>
            <consortium name="The Broad Institute Genome Sequencing Center for Infectious Disease"/>
            <person name="Wu L."/>
            <person name="Ma J."/>
        </authorList>
    </citation>
    <scope>NUCLEOTIDE SEQUENCE [LARGE SCALE GENOMIC DNA]</scope>
    <source>
        <strain evidence="4">KCTC 15012</strain>
    </source>
</reference>
<accession>A0ABW5C9E1</accession>
<proteinExistence type="predicted"/>
<feature type="compositionally biased region" description="Low complexity" evidence="1">
    <location>
        <begin position="156"/>
        <end position="178"/>
    </location>
</feature>
<feature type="region of interest" description="Disordered" evidence="1">
    <location>
        <begin position="142"/>
        <end position="178"/>
    </location>
</feature>
<feature type="transmembrane region" description="Helical" evidence="2">
    <location>
        <begin position="6"/>
        <end position="26"/>
    </location>
</feature>
<feature type="compositionally biased region" description="Pro residues" evidence="1">
    <location>
        <begin position="143"/>
        <end position="155"/>
    </location>
</feature>
<name>A0ABW5C9E1_9PROT</name>
<dbReference type="EMBL" id="JBHUIY010000010">
    <property type="protein sequence ID" value="MFD2233521.1"/>
    <property type="molecule type" value="Genomic_DNA"/>
</dbReference>
<evidence type="ECO:0000256" key="1">
    <source>
        <dbReference type="SAM" id="MobiDB-lite"/>
    </source>
</evidence>
<evidence type="ECO:0000313" key="3">
    <source>
        <dbReference type="EMBL" id="MFD2233521.1"/>
    </source>
</evidence>
<keyword evidence="2" id="KW-0812">Transmembrane</keyword>
<sequence>MSMSSIVIVSVAAAVFLVIGGGLLMYMSNLVRSAYELKVQIAADVEARFAKMTEEFEKKGRWIKRDLIEEVEKIKAAVETENARRFQTFSEPVTRAVEGLDSLIRNERKEWVAAIERDRGLIAQLDSRVDFLRRDLKALAGPAPVPAPAPAPVPAPAAGEASDPAPADDAAEAALAAGPADPVAMSEFLPDLGRKA</sequence>
<keyword evidence="2" id="KW-1133">Transmembrane helix</keyword>
<evidence type="ECO:0000313" key="4">
    <source>
        <dbReference type="Proteomes" id="UP001597296"/>
    </source>
</evidence>
<organism evidence="3 4">
    <name type="scientific">Phaeospirillum tilakii</name>
    <dbReference type="NCBI Taxonomy" id="741673"/>
    <lineage>
        <taxon>Bacteria</taxon>
        <taxon>Pseudomonadati</taxon>
        <taxon>Pseudomonadota</taxon>
        <taxon>Alphaproteobacteria</taxon>
        <taxon>Rhodospirillales</taxon>
        <taxon>Rhodospirillaceae</taxon>
        <taxon>Phaeospirillum</taxon>
    </lineage>
</organism>
<gene>
    <name evidence="3" type="ORF">ACFSNB_06860</name>
</gene>
<comment type="caution">
    <text evidence="3">The sequence shown here is derived from an EMBL/GenBank/DDBJ whole genome shotgun (WGS) entry which is preliminary data.</text>
</comment>
<keyword evidence="2" id="KW-0472">Membrane</keyword>
<keyword evidence="4" id="KW-1185">Reference proteome</keyword>
<dbReference type="Proteomes" id="UP001597296">
    <property type="component" value="Unassembled WGS sequence"/>
</dbReference>
<dbReference type="RefSeq" id="WP_377315297.1">
    <property type="nucleotide sequence ID" value="NZ_JBHUIY010000010.1"/>
</dbReference>
<evidence type="ECO:0000256" key="2">
    <source>
        <dbReference type="SAM" id="Phobius"/>
    </source>
</evidence>
<protein>
    <submittedName>
        <fullName evidence="3">Uncharacterized protein</fullName>
    </submittedName>
</protein>